<dbReference type="Pfam" id="PF04149">
    <property type="entry name" value="DUF397"/>
    <property type="match status" value="1"/>
</dbReference>
<name>A0ABV8FMC1_9ACTN</name>
<dbReference type="RefSeq" id="WP_378532649.1">
    <property type="nucleotide sequence ID" value="NZ_JBHSBH010000007.1"/>
</dbReference>
<reference evidence="3" key="1">
    <citation type="journal article" date="2019" name="Int. J. Syst. Evol. Microbiol.">
        <title>The Global Catalogue of Microorganisms (GCM) 10K type strain sequencing project: providing services to taxonomists for standard genome sequencing and annotation.</title>
        <authorList>
            <consortium name="The Broad Institute Genomics Platform"/>
            <consortium name="The Broad Institute Genome Sequencing Center for Infectious Disease"/>
            <person name="Wu L."/>
            <person name="Ma J."/>
        </authorList>
    </citation>
    <scope>NUCLEOTIDE SEQUENCE [LARGE SCALE GENOMIC DNA]</scope>
    <source>
        <strain evidence="3">TBRC 1826</strain>
    </source>
</reference>
<keyword evidence="3" id="KW-1185">Reference proteome</keyword>
<protein>
    <submittedName>
        <fullName evidence="2">DUF397 domain-containing protein</fullName>
    </submittedName>
</protein>
<evidence type="ECO:0000259" key="1">
    <source>
        <dbReference type="Pfam" id="PF04149"/>
    </source>
</evidence>
<accession>A0ABV8FMC1</accession>
<dbReference type="EMBL" id="JBHSBH010000007">
    <property type="protein sequence ID" value="MFC3996524.1"/>
    <property type="molecule type" value="Genomic_DNA"/>
</dbReference>
<evidence type="ECO:0000313" key="3">
    <source>
        <dbReference type="Proteomes" id="UP001595847"/>
    </source>
</evidence>
<sequence>MTTQPTRLNWRKSSFSGANDCVEVAETARVGGVAVRDSQNPAGHLEFNHAEWRAFVEAVGAGEL</sequence>
<gene>
    <name evidence="2" type="ORF">ACFOVU_11395</name>
</gene>
<comment type="caution">
    <text evidence="2">The sequence shown here is derived from an EMBL/GenBank/DDBJ whole genome shotgun (WGS) entry which is preliminary data.</text>
</comment>
<evidence type="ECO:0000313" key="2">
    <source>
        <dbReference type="EMBL" id="MFC3996524.1"/>
    </source>
</evidence>
<proteinExistence type="predicted"/>
<organism evidence="2 3">
    <name type="scientific">Nocardiopsis sediminis</name>
    <dbReference type="NCBI Taxonomy" id="1778267"/>
    <lineage>
        <taxon>Bacteria</taxon>
        <taxon>Bacillati</taxon>
        <taxon>Actinomycetota</taxon>
        <taxon>Actinomycetes</taxon>
        <taxon>Streptosporangiales</taxon>
        <taxon>Nocardiopsidaceae</taxon>
        <taxon>Nocardiopsis</taxon>
    </lineage>
</organism>
<dbReference type="Proteomes" id="UP001595847">
    <property type="component" value="Unassembled WGS sequence"/>
</dbReference>
<feature type="domain" description="DUF397" evidence="1">
    <location>
        <begin position="8"/>
        <end position="59"/>
    </location>
</feature>
<dbReference type="InterPro" id="IPR007278">
    <property type="entry name" value="DUF397"/>
</dbReference>